<accession>A0A9N7VCI9</accession>
<reference evidence="1" key="1">
    <citation type="submission" date="2020-03" db="EMBL/GenBank/DDBJ databases">
        <authorList>
            <person name="Weist P."/>
        </authorList>
    </citation>
    <scope>NUCLEOTIDE SEQUENCE</scope>
</reference>
<comment type="caution">
    <text evidence="1">The sequence shown here is derived from an EMBL/GenBank/DDBJ whole genome shotgun (WGS) entry which is preliminary data.</text>
</comment>
<sequence>MDVKPKRFDRPLVADCSTESNSMFNVTYPAFIVVEAASQDSERREKETFMVCCTNEGQRSDPVNTVTHRCITQTDTGPVLPTRPAGSGVGVARPALVWASPGRLWCGRRPAAETFSRSKLQPVVAFFSSSSQELCYFKNWYREQIHQSPGDEVRESELCCRATRVHLAGSTDFTFRFRKAYTQK</sequence>
<evidence type="ECO:0000313" key="2">
    <source>
        <dbReference type="Proteomes" id="UP001153269"/>
    </source>
</evidence>
<dbReference type="EMBL" id="CADEAL010003813">
    <property type="protein sequence ID" value="CAB1445898.1"/>
    <property type="molecule type" value="Genomic_DNA"/>
</dbReference>
<gene>
    <name evidence="1" type="ORF">PLEPLA_LOCUS33641</name>
</gene>
<name>A0A9N7VCI9_PLEPL</name>
<keyword evidence="2" id="KW-1185">Reference proteome</keyword>
<evidence type="ECO:0000313" key="1">
    <source>
        <dbReference type="EMBL" id="CAB1445898.1"/>
    </source>
</evidence>
<protein>
    <submittedName>
        <fullName evidence="1">Uncharacterized protein</fullName>
    </submittedName>
</protein>
<dbReference type="AlphaFoldDB" id="A0A9N7VCI9"/>
<dbReference type="Proteomes" id="UP001153269">
    <property type="component" value="Unassembled WGS sequence"/>
</dbReference>
<proteinExistence type="predicted"/>
<organism evidence="1 2">
    <name type="scientific">Pleuronectes platessa</name>
    <name type="common">European plaice</name>
    <dbReference type="NCBI Taxonomy" id="8262"/>
    <lineage>
        <taxon>Eukaryota</taxon>
        <taxon>Metazoa</taxon>
        <taxon>Chordata</taxon>
        <taxon>Craniata</taxon>
        <taxon>Vertebrata</taxon>
        <taxon>Euteleostomi</taxon>
        <taxon>Actinopterygii</taxon>
        <taxon>Neopterygii</taxon>
        <taxon>Teleostei</taxon>
        <taxon>Neoteleostei</taxon>
        <taxon>Acanthomorphata</taxon>
        <taxon>Carangaria</taxon>
        <taxon>Pleuronectiformes</taxon>
        <taxon>Pleuronectoidei</taxon>
        <taxon>Pleuronectidae</taxon>
        <taxon>Pleuronectes</taxon>
    </lineage>
</organism>